<keyword evidence="2" id="KW-1185">Reference proteome</keyword>
<protein>
    <recommendedName>
        <fullName evidence="3">Tat pathway signal sequence domain protein</fullName>
    </recommendedName>
</protein>
<reference evidence="1 2" key="1">
    <citation type="journal article" date="2019" name="Int. J. Syst. Evol. Microbiol.">
        <title>The Global Catalogue of Microorganisms (GCM) 10K type strain sequencing project: providing services to taxonomists for standard genome sequencing and annotation.</title>
        <authorList>
            <consortium name="The Broad Institute Genomics Platform"/>
            <consortium name="The Broad Institute Genome Sequencing Center for Infectious Disease"/>
            <person name="Wu L."/>
            <person name="Ma J."/>
        </authorList>
    </citation>
    <scope>NUCLEOTIDE SEQUENCE [LARGE SCALE GENOMIC DNA]</scope>
    <source>
        <strain evidence="1 2">JCM 15910</strain>
    </source>
</reference>
<dbReference type="RefSeq" id="WP_215354395.1">
    <property type="nucleotide sequence ID" value="NZ_BAAAFE010000002.1"/>
</dbReference>
<dbReference type="Proteomes" id="UP001500738">
    <property type="component" value="Unassembled WGS sequence"/>
</dbReference>
<organism evidence="1 2">
    <name type="scientific">Sphingopyxis soli</name>
    <dbReference type="NCBI Taxonomy" id="592051"/>
    <lineage>
        <taxon>Bacteria</taxon>
        <taxon>Pseudomonadati</taxon>
        <taxon>Pseudomonadota</taxon>
        <taxon>Alphaproteobacteria</taxon>
        <taxon>Sphingomonadales</taxon>
        <taxon>Sphingomonadaceae</taxon>
        <taxon>Sphingopyxis</taxon>
    </lineage>
</organism>
<proteinExistence type="predicted"/>
<evidence type="ECO:0008006" key="3">
    <source>
        <dbReference type="Google" id="ProtNLM"/>
    </source>
</evidence>
<gene>
    <name evidence="1" type="ORF">GCM10009115_02320</name>
</gene>
<sequence length="172" mass="18591">MFLATLLLAANPVAKIPPPVTTAPRPITCSDDCISPVEAVTYASYLAPKAGIAGTFRMEVKAVGEQKGIYYLNSETDYRDRNCLTIAIPAAVMAELAEGEGLAAAEKRFKGRTIMVRGVAQRVKIAFFDDSGKPTDKYYYQVQIRIGQAAQLGPRVRQRGGFTYDGPASAQP</sequence>
<accession>A0ABN1LWA2</accession>
<name>A0ABN1LWA2_9SPHN</name>
<evidence type="ECO:0000313" key="2">
    <source>
        <dbReference type="Proteomes" id="UP001500738"/>
    </source>
</evidence>
<dbReference type="EMBL" id="BAAAFE010000002">
    <property type="protein sequence ID" value="GAA0861088.1"/>
    <property type="molecule type" value="Genomic_DNA"/>
</dbReference>
<comment type="caution">
    <text evidence="1">The sequence shown here is derived from an EMBL/GenBank/DDBJ whole genome shotgun (WGS) entry which is preliminary data.</text>
</comment>
<evidence type="ECO:0000313" key="1">
    <source>
        <dbReference type="EMBL" id="GAA0861088.1"/>
    </source>
</evidence>